<reference evidence="1" key="1">
    <citation type="submission" date="2022-04" db="EMBL/GenBank/DDBJ databases">
        <title>Diverse halophilic archaea isolated from saline environments.</title>
        <authorList>
            <person name="Cui H.-L."/>
        </authorList>
    </citation>
    <scope>NUCLEOTIDE SEQUENCE</scope>
    <source>
        <strain evidence="1">XZYJT40</strain>
    </source>
</reference>
<dbReference type="Proteomes" id="UP000830434">
    <property type="component" value="Chromosome"/>
</dbReference>
<dbReference type="GeneID" id="72189369"/>
<sequence>MKDKWVVSIDIFDVLLEFETSLETGACLVEAECDCDSTECRHEHIAEVRVRHVFSTDDWGWDDEQERLGLLDDDVEVVEAPAQWRSLLDDGDSKQTADSNSIVLGSIF</sequence>
<proteinExistence type="predicted"/>
<name>A0A8U0IMI0_9EURY</name>
<dbReference type="KEGG" id="haxz:M0R88_05900"/>
<evidence type="ECO:0000313" key="1">
    <source>
        <dbReference type="EMBL" id="UPW01632.1"/>
    </source>
</evidence>
<gene>
    <name evidence="1" type="ORF">M0R88_05900</name>
</gene>
<dbReference type="EMBL" id="CP096658">
    <property type="protein sequence ID" value="UPW01632.1"/>
    <property type="molecule type" value="Genomic_DNA"/>
</dbReference>
<protein>
    <submittedName>
        <fullName evidence="1">Uncharacterized protein</fullName>
    </submittedName>
</protein>
<keyword evidence="2" id="KW-1185">Reference proteome</keyword>
<accession>A0A8U0IMI0</accession>
<evidence type="ECO:0000313" key="2">
    <source>
        <dbReference type="Proteomes" id="UP000830434"/>
    </source>
</evidence>
<organism evidence="1 2">
    <name type="scientific">Halorussus gelatinilyticus</name>
    <dbReference type="NCBI Taxonomy" id="2937524"/>
    <lineage>
        <taxon>Archaea</taxon>
        <taxon>Methanobacteriati</taxon>
        <taxon>Methanobacteriota</taxon>
        <taxon>Stenosarchaea group</taxon>
        <taxon>Halobacteria</taxon>
        <taxon>Halobacteriales</taxon>
        <taxon>Haladaptataceae</taxon>
        <taxon>Halorussus</taxon>
    </lineage>
</organism>
<dbReference type="AlphaFoldDB" id="A0A8U0IMI0"/>
<dbReference type="RefSeq" id="WP_248656030.1">
    <property type="nucleotide sequence ID" value="NZ_CP096658.1"/>
</dbReference>